<dbReference type="AlphaFoldDB" id="A0A9K3GX53"/>
<keyword evidence="3" id="KW-1185">Reference proteome</keyword>
<reference evidence="2" key="2">
    <citation type="submission" date="2020-06" db="EMBL/GenBank/DDBJ databases">
        <title>Helianthus annuus Genome sequencing and assembly Release 2.</title>
        <authorList>
            <person name="Gouzy J."/>
            <person name="Langlade N."/>
            <person name="Munos S."/>
        </authorList>
    </citation>
    <scope>NUCLEOTIDE SEQUENCE</scope>
    <source>
        <tissue evidence="2">Leaves</tissue>
    </source>
</reference>
<protein>
    <submittedName>
        <fullName evidence="2">Uncharacterized protein</fullName>
    </submittedName>
</protein>
<evidence type="ECO:0000313" key="2">
    <source>
        <dbReference type="EMBL" id="KAF5758156.1"/>
    </source>
</evidence>
<name>A0A9K3GX53_HELAN</name>
<evidence type="ECO:0000256" key="1">
    <source>
        <dbReference type="SAM" id="MobiDB-lite"/>
    </source>
</evidence>
<evidence type="ECO:0000313" key="3">
    <source>
        <dbReference type="Proteomes" id="UP000215914"/>
    </source>
</evidence>
<dbReference type="Gramene" id="mRNA:HanXRQr2_Chr16g0726101">
    <property type="protein sequence ID" value="CDS:HanXRQr2_Chr16g0726101.1"/>
    <property type="gene ID" value="HanXRQr2_Chr16g0726101"/>
</dbReference>
<dbReference type="EMBL" id="MNCJ02000331">
    <property type="protein sequence ID" value="KAF5758156.1"/>
    <property type="molecule type" value="Genomic_DNA"/>
</dbReference>
<sequence length="82" mass="9518">MTNCWIIETTVSSTTISIRWMIEGQKSIARDAGIDLPPLPSNDSDDDDDVELPQLQQQQQLQQNQLMQRLIQQQRRQVVLIR</sequence>
<reference evidence="2" key="1">
    <citation type="journal article" date="2017" name="Nature">
        <title>The sunflower genome provides insights into oil metabolism, flowering and Asterid evolution.</title>
        <authorList>
            <person name="Badouin H."/>
            <person name="Gouzy J."/>
            <person name="Grassa C.J."/>
            <person name="Murat F."/>
            <person name="Staton S.E."/>
            <person name="Cottret L."/>
            <person name="Lelandais-Briere C."/>
            <person name="Owens G.L."/>
            <person name="Carrere S."/>
            <person name="Mayjonade B."/>
            <person name="Legrand L."/>
            <person name="Gill N."/>
            <person name="Kane N.C."/>
            <person name="Bowers J.E."/>
            <person name="Hubner S."/>
            <person name="Bellec A."/>
            <person name="Berard A."/>
            <person name="Berges H."/>
            <person name="Blanchet N."/>
            <person name="Boniface M.C."/>
            <person name="Brunel D."/>
            <person name="Catrice O."/>
            <person name="Chaidir N."/>
            <person name="Claudel C."/>
            <person name="Donnadieu C."/>
            <person name="Faraut T."/>
            <person name="Fievet G."/>
            <person name="Helmstetter N."/>
            <person name="King M."/>
            <person name="Knapp S.J."/>
            <person name="Lai Z."/>
            <person name="Le Paslier M.C."/>
            <person name="Lippi Y."/>
            <person name="Lorenzon L."/>
            <person name="Mandel J.R."/>
            <person name="Marage G."/>
            <person name="Marchand G."/>
            <person name="Marquand E."/>
            <person name="Bret-Mestries E."/>
            <person name="Morien E."/>
            <person name="Nambeesan S."/>
            <person name="Nguyen T."/>
            <person name="Pegot-Espagnet P."/>
            <person name="Pouilly N."/>
            <person name="Raftis F."/>
            <person name="Sallet E."/>
            <person name="Schiex T."/>
            <person name="Thomas J."/>
            <person name="Vandecasteele C."/>
            <person name="Vares D."/>
            <person name="Vear F."/>
            <person name="Vautrin S."/>
            <person name="Crespi M."/>
            <person name="Mangin B."/>
            <person name="Burke J.M."/>
            <person name="Salse J."/>
            <person name="Munos S."/>
            <person name="Vincourt P."/>
            <person name="Rieseberg L.H."/>
            <person name="Langlade N.B."/>
        </authorList>
    </citation>
    <scope>NUCLEOTIDE SEQUENCE</scope>
    <source>
        <tissue evidence="2">Leaves</tissue>
    </source>
</reference>
<organism evidence="2 3">
    <name type="scientific">Helianthus annuus</name>
    <name type="common">Common sunflower</name>
    <dbReference type="NCBI Taxonomy" id="4232"/>
    <lineage>
        <taxon>Eukaryota</taxon>
        <taxon>Viridiplantae</taxon>
        <taxon>Streptophyta</taxon>
        <taxon>Embryophyta</taxon>
        <taxon>Tracheophyta</taxon>
        <taxon>Spermatophyta</taxon>
        <taxon>Magnoliopsida</taxon>
        <taxon>eudicotyledons</taxon>
        <taxon>Gunneridae</taxon>
        <taxon>Pentapetalae</taxon>
        <taxon>asterids</taxon>
        <taxon>campanulids</taxon>
        <taxon>Asterales</taxon>
        <taxon>Asteraceae</taxon>
        <taxon>Asteroideae</taxon>
        <taxon>Heliantheae alliance</taxon>
        <taxon>Heliantheae</taxon>
        <taxon>Helianthus</taxon>
    </lineage>
</organism>
<dbReference type="Proteomes" id="UP000215914">
    <property type="component" value="Unassembled WGS sequence"/>
</dbReference>
<feature type="region of interest" description="Disordered" evidence="1">
    <location>
        <begin position="31"/>
        <end position="51"/>
    </location>
</feature>
<gene>
    <name evidence="2" type="ORF">HanXRQr2_Chr16g0726101</name>
</gene>
<comment type="caution">
    <text evidence="2">The sequence shown here is derived from an EMBL/GenBank/DDBJ whole genome shotgun (WGS) entry which is preliminary data.</text>
</comment>
<proteinExistence type="predicted"/>
<accession>A0A9K3GX53</accession>